<dbReference type="RefSeq" id="WP_057767478.1">
    <property type="nucleotide sequence ID" value="NZ_CP183326.1"/>
</dbReference>
<dbReference type="AlphaFoldDB" id="A0A4R1AZJ7"/>
<dbReference type="Proteomes" id="UP000293846">
    <property type="component" value="Unassembled WGS sequence"/>
</dbReference>
<dbReference type="CDD" id="cd10451">
    <property type="entry name" value="GIY-YIG_LuxR_like"/>
    <property type="match status" value="1"/>
</dbReference>
<keyword evidence="3" id="KW-1185">Reference proteome</keyword>
<protein>
    <submittedName>
        <fullName evidence="2">GIY-YIG nuclease family protein</fullName>
    </submittedName>
</protein>
<dbReference type="InterPro" id="IPR035901">
    <property type="entry name" value="GIY-YIG_endonuc_sf"/>
</dbReference>
<sequence length="118" mass="14133">MNRKKELKQQYKEIKIEAGVFKIKNTKNDKIFIGSTRNLKTLNGTRFSLENGGFTNKLLQKEWSEFGKDAFEMEVLEILKEKDDPYYNEKEELEKLEEKWLSQLQPFGDRGYHHEKTR</sequence>
<dbReference type="InterPro" id="IPR000305">
    <property type="entry name" value="GIY-YIG_endonuc"/>
</dbReference>
<comment type="caution">
    <text evidence="2">The sequence shown here is derived from an EMBL/GenBank/DDBJ whole genome shotgun (WGS) entry which is preliminary data.</text>
</comment>
<organism evidence="2 3">
    <name type="scientific">Cytobacillus praedii</name>
    <dbReference type="NCBI Taxonomy" id="1742358"/>
    <lineage>
        <taxon>Bacteria</taxon>
        <taxon>Bacillati</taxon>
        <taxon>Bacillota</taxon>
        <taxon>Bacilli</taxon>
        <taxon>Bacillales</taxon>
        <taxon>Bacillaceae</taxon>
        <taxon>Cytobacillus</taxon>
    </lineage>
</organism>
<accession>A0A4R1AZJ7</accession>
<dbReference type="SUPFAM" id="SSF82771">
    <property type="entry name" value="GIY-YIG endonuclease"/>
    <property type="match status" value="1"/>
</dbReference>
<dbReference type="Gene3D" id="3.40.1440.10">
    <property type="entry name" value="GIY-YIG endonuclease"/>
    <property type="match status" value="1"/>
</dbReference>
<evidence type="ECO:0000313" key="3">
    <source>
        <dbReference type="Proteomes" id="UP000293846"/>
    </source>
</evidence>
<evidence type="ECO:0000313" key="2">
    <source>
        <dbReference type="EMBL" id="TCJ03148.1"/>
    </source>
</evidence>
<dbReference type="Pfam" id="PF01541">
    <property type="entry name" value="GIY-YIG"/>
    <property type="match status" value="1"/>
</dbReference>
<dbReference type="EMBL" id="SJTH01000021">
    <property type="protein sequence ID" value="TCJ03148.1"/>
    <property type="molecule type" value="Genomic_DNA"/>
</dbReference>
<proteinExistence type="predicted"/>
<dbReference type="OrthoDB" id="9134286at2"/>
<name>A0A4R1AZJ7_9BACI</name>
<evidence type="ECO:0000259" key="1">
    <source>
        <dbReference type="Pfam" id="PF01541"/>
    </source>
</evidence>
<gene>
    <name evidence="2" type="ORF">E0Y62_16005</name>
</gene>
<feature type="domain" description="GIY-YIG" evidence="1">
    <location>
        <begin position="18"/>
        <end position="106"/>
    </location>
</feature>
<reference evidence="2 3" key="1">
    <citation type="submission" date="2019-03" db="EMBL/GenBank/DDBJ databases">
        <authorList>
            <person name="Jensen L."/>
            <person name="Storgaard J."/>
            <person name="Sulaj E."/>
            <person name="Schramm A."/>
            <person name="Marshall I.P.G."/>
        </authorList>
    </citation>
    <scope>NUCLEOTIDE SEQUENCE [LARGE SCALE GENOMIC DNA]</scope>
    <source>
        <strain evidence="2 3">2017H2G3</strain>
    </source>
</reference>
<dbReference type="STRING" id="1742358.GCA_001439605_00293"/>